<dbReference type="OrthoDB" id="76965at2759"/>
<evidence type="ECO:0000313" key="3">
    <source>
        <dbReference type="Proteomes" id="UP001165121"/>
    </source>
</evidence>
<name>A0A9W6Y300_9STRA</name>
<evidence type="ECO:0000256" key="1">
    <source>
        <dbReference type="SAM" id="MobiDB-lite"/>
    </source>
</evidence>
<comment type="caution">
    <text evidence="2">The sequence shown here is derived from an EMBL/GenBank/DDBJ whole genome shotgun (WGS) entry which is preliminary data.</text>
</comment>
<keyword evidence="3" id="KW-1185">Reference proteome</keyword>
<feature type="compositionally biased region" description="Basic and acidic residues" evidence="1">
    <location>
        <begin position="101"/>
        <end position="111"/>
    </location>
</feature>
<feature type="compositionally biased region" description="Basic residues" evidence="1">
    <location>
        <begin position="140"/>
        <end position="162"/>
    </location>
</feature>
<accession>A0A9W6Y300</accession>
<dbReference type="AlphaFoldDB" id="A0A9W6Y300"/>
<reference evidence="2" key="1">
    <citation type="submission" date="2023-04" db="EMBL/GenBank/DDBJ databases">
        <title>Phytophthora fragariaefolia NBRC 109709.</title>
        <authorList>
            <person name="Ichikawa N."/>
            <person name="Sato H."/>
            <person name="Tonouchi N."/>
        </authorList>
    </citation>
    <scope>NUCLEOTIDE SEQUENCE</scope>
    <source>
        <strain evidence="2">NBRC 109709</strain>
    </source>
</reference>
<proteinExistence type="predicted"/>
<feature type="region of interest" description="Disordered" evidence="1">
    <location>
        <begin position="64"/>
        <end position="175"/>
    </location>
</feature>
<evidence type="ECO:0000313" key="2">
    <source>
        <dbReference type="EMBL" id="GMF54120.1"/>
    </source>
</evidence>
<organism evidence="2 3">
    <name type="scientific">Phytophthora fragariaefolia</name>
    <dbReference type="NCBI Taxonomy" id="1490495"/>
    <lineage>
        <taxon>Eukaryota</taxon>
        <taxon>Sar</taxon>
        <taxon>Stramenopiles</taxon>
        <taxon>Oomycota</taxon>
        <taxon>Peronosporomycetes</taxon>
        <taxon>Peronosporales</taxon>
        <taxon>Peronosporaceae</taxon>
        <taxon>Phytophthora</taxon>
    </lineage>
</organism>
<dbReference type="EMBL" id="BSXT01003450">
    <property type="protein sequence ID" value="GMF54120.1"/>
    <property type="molecule type" value="Genomic_DNA"/>
</dbReference>
<gene>
    <name evidence="2" type="ORF">Pfra01_002249800</name>
</gene>
<sequence>MDNLKLMKLATIIDSSANYWSGLVSSMVDDDVASAEIAKQIAALRPLVQGSRGVMAYLVRDLQSERGSSGRSRSRDRDAAEDETGKGDDERSYWARKKAEKTRQLWEKLHSEGTVSVENAPDFSGEDSGDDDVKPTKLQSPRRSKKKYKKDNKQKKQKKHKRKSDEKEKRRRTCS</sequence>
<protein>
    <submittedName>
        <fullName evidence="2">Unnamed protein product</fullName>
    </submittedName>
</protein>
<feature type="compositionally biased region" description="Basic and acidic residues" evidence="1">
    <location>
        <begin position="73"/>
        <end position="93"/>
    </location>
</feature>
<dbReference type="Proteomes" id="UP001165121">
    <property type="component" value="Unassembled WGS sequence"/>
</dbReference>